<sequence length="119" mass="13141">MMTQKSRKNIAMAKQTRYTAKNPTTLSHPSFIKFWPIKSVQRAGISSSFDRMPGTNMNTATTDPNSSIRAYPILAAVEFLHDGHAAQHKLQAALPQQQAAGTARVPIRQPIINVKLCLL</sequence>
<dbReference type="AlphaFoldDB" id="A0A0B7AP68"/>
<dbReference type="EMBL" id="HACG01034846">
    <property type="protein sequence ID" value="CEK81711.1"/>
    <property type="molecule type" value="Transcribed_RNA"/>
</dbReference>
<accession>A0A0B7AP68</accession>
<evidence type="ECO:0000313" key="1">
    <source>
        <dbReference type="EMBL" id="CEK81710.1"/>
    </source>
</evidence>
<name>A0A0B7AP68_9EUPU</name>
<proteinExistence type="predicted"/>
<reference evidence="1" key="1">
    <citation type="submission" date="2014-12" db="EMBL/GenBank/DDBJ databases">
        <title>Insight into the proteome of Arion vulgaris.</title>
        <authorList>
            <person name="Aradska J."/>
            <person name="Bulat T."/>
            <person name="Smidak R."/>
            <person name="Sarate P."/>
            <person name="Gangsoo J."/>
            <person name="Sialana F."/>
            <person name="Bilban M."/>
            <person name="Lubec G."/>
        </authorList>
    </citation>
    <scope>NUCLEOTIDE SEQUENCE</scope>
    <source>
        <tissue evidence="1">Skin</tissue>
    </source>
</reference>
<organism evidence="1">
    <name type="scientific">Arion vulgaris</name>
    <dbReference type="NCBI Taxonomy" id="1028688"/>
    <lineage>
        <taxon>Eukaryota</taxon>
        <taxon>Metazoa</taxon>
        <taxon>Spiralia</taxon>
        <taxon>Lophotrochozoa</taxon>
        <taxon>Mollusca</taxon>
        <taxon>Gastropoda</taxon>
        <taxon>Heterobranchia</taxon>
        <taxon>Euthyneura</taxon>
        <taxon>Panpulmonata</taxon>
        <taxon>Eupulmonata</taxon>
        <taxon>Stylommatophora</taxon>
        <taxon>Helicina</taxon>
        <taxon>Arionoidea</taxon>
        <taxon>Arionidae</taxon>
        <taxon>Arion</taxon>
    </lineage>
</organism>
<dbReference type="EMBL" id="HACG01034845">
    <property type="protein sequence ID" value="CEK81710.1"/>
    <property type="molecule type" value="Transcribed_RNA"/>
</dbReference>
<protein>
    <submittedName>
        <fullName evidence="1">Uncharacterized protein</fullName>
    </submittedName>
</protein>
<evidence type="ECO:0000313" key="2">
    <source>
        <dbReference type="EMBL" id="CEK81711.1"/>
    </source>
</evidence>
<gene>
    <name evidence="1" type="primary">ORF127565</name>
    <name evidence="2" type="synonym">ORF127571</name>
</gene>